<gene>
    <name evidence="2" type="ORF">Pta02_13320</name>
</gene>
<keyword evidence="3" id="KW-1185">Reference proteome</keyword>
<evidence type="ECO:0008006" key="4">
    <source>
        <dbReference type="Google" id="ProtNLM"/>
    </source>
</evidence>
<feature type="region of interest" description="Disordered" evidence="1">
    <location>
        <begin position="95"/>
        <end position="147"/>
    </location>
</feature>
<sequence length="258" mass="27623">MAFDRPVLARTPGLRFWRLLGSGRGASMSLGADLRRWALFAVWDGEPALDDFLSRSPIAARWDREAQESWHVRLAPLASRGRWGGVDPFALAETANPADAAETGKAGKAGETGETGDGASRRGDGPGEPGREAGTRSGAGSGPAGLRQAGPVAVLTRASIRPSRLVAFYRSVPEVDALLREQEGCLASVGVGEWPLARQATFSLWRDAAAVRDFAHRAGAHRRVIERTRSGDWYSEELFARFVPYGSAGTWNGADPLA</sequence>
<dbReference type="InterPro" id="IPR049574">
    <property type="entry name" value="CrtA-like"/>
</dbReference>
<organism evidence="2 3">
    <name type="scientific">Planobispora takensis</name>
    <dbReference type="NCBI Taxonomy" id="1367882"/>
    <lineage>
        <taxon>Bacteria</taxon>
        <taxon>Bacillati</taxon>
        <taxon>Actinomycetota</taxon>
        <taxon>Actinomycetes</taxon>
        <taxon>Streptosporangiales</taxon>
        <taxon>Streptosporangiaceae</taxon>
        <taxon>Planobispora</taxon>
    </lineage>
</organism>
<dbReference type="Proteomes" id="UP000634476">
    <property type="component" value="Unassembled WGS sequence"/>
</dbReference>
<dbReference type="EMBL" id="BOOK01000007">
    <property type="protein sequence ID" value="GIH99323.1"/>
    <property type="molecule type" value="Genomic_DNA"/>
</dbReference>
<accession>A0A8J3SRM2</accession>
<evidence type="ECO:0000313" key="3">
    <source>
        <dbReference type="Proteomes" id="UP000634476"/>
    </source>
</evidence>
<name>A0A8J3SRM2_9ACTN</name>
<proteinExistence type="predicted"/>
<dbReference type="CDD" id="cd21650">
    <property type="entry name" value="CrtA-like"/>
    <property type="match status" value="1"/>
</dbReference>
<feature type="compositionally biased region" description="Basic and acidic residues" evidence="1">
    <location>
        <begin position="119"/>
        <end position="134"/>
    </location>
</feature>
<comment type="caution">
    <text evidence="2">The sequence shown here is derived from an EMBL/GenBank/DDBJ whole genome shotgun (WGS) entry which is preliminary data.</text>
</comment>
<evidence type="ECO:0000313" key="2">
    <source>
        <dbReference type="EMBL" id="GIH99323.1"/>
    </source>
</evidence>
<reference evidence="2" key="1">
    <citation type="submission" date="2021-01" db="EMBL/GenBank/DDBJ databases">
        <title>Whole genome shotgun sequence of Planobispora takensis NBRC 109077.</title>
        <authorList>
            <person name="Komaki H."/>
            <person name="Tamura T."/>
        </authorList>
    </citation>
    <scope>NUCLEOTIDE SEQUENCE</scope>
    <source>
        <strain evidence="2">NBRC 109077</strain>
    </source>
</reference>
<protein>
    <recommendedName>
        <fullName evidence="4">Spheroidene monooxygenase</fullName>
    </recommendedName>
</protein>
<evidence type="ECO:0000256" key="1">
    <source>
        <dbReference type="SAM" id="MobiDB-lite"/>
    </source>
</evidence>
<dbReference type="AlphaFoldDB" id="A0A8J3SRM2"/>